<dbReference type="SMART" id="SM00089">
    <property type="entry name" value="PKD"/>
    <property type="match status" value="2"/>
</dbReference>
<dbReference type="RefSeq" id="WP_099150865.1">
    <property type="nucleotide sequence ID" value="NZ_PDUD01000020.1"/>
</dbReference>
<dbReference type="InterPro" id="IPR000601">
    <property type="entry name" value="PKD_dom"/>
</dbReference>
<dbReference type="InterPro" id="IPR035986">
    <property type="entry name" value="PKD_dom_sf"/>
</dbReference>
<name>A0A2D0NBB0_FLAN2</name>
<feature type="chain" id="PRO_5012722796" description="PKD domain-containing protein" evidence="4">
    <location>
        <begin position="36"/>
        <end position="2407"/>
    </location>
</feature>
<dbReference type="PANTHER" id="PTHR23303:SF15">
    <property type="entry name" value="COLOSSIN-A"/>
    <property type="match status" value="1"/>
</dbReference>
<keyword evidence="2" id="KW-0964">Secreted</keyword>
<accession>A0A2D0NBB0</accession>
<comment type="subcellular location">
    <subcellularLocation>
        <location evidence="1">Secreted</location>
    </subcellularLocation>
</comment>
<gene>
    <name evidence="6" type="ORF">CRP01_14980</name>
</gene>
<evidence type="ECO:0000256" key="4">
    <source>
        <dbReference type="SAM" id="SignalP"/>
    </source>
</evidence>
<proteinExistence type="predicted"/>
<dbReference type="InterPro" id="IPR051417">
    <property type="entry name" value="SDr/BOS_complex"/>
</dbReference>
<organism evidence="6 7">
    <name type="scientific">Flavilitoribacter nigricans (strain ATCC 23147 / DSM 23189 / NBRC 102662 / NCIMB 1420 / SS-2)</name>
    <name type="common">Lewinella nigricans</name>
    <dbReference type="NCBI Taxonomy" id="1122177"/>
    <lineage>
        <taxon>Bacteria</taxon>
        <taxon>Pseudomonadati</taxon>
        <taxon>Bacteroidota</taxon>
        <taxon>Saprospiria</taxon>
        <taxon>Saprospirales</taxon>
        <taxon>Lewinellaceae</taxon>
        <taxon>Flavilitoribacter</taxon>
    </lineage>
</organism>
<dbReference type="InterPro" id="IPR026444">
    <property type="entry name" value="Secre_tail"/>
</dbReference>
<evidence type="ECO:0000256" key="2">
    <source>
        <dbReference type="ARBA" id="ARBA00022525"/>
    </source>
</evidence>
<dbReference type="Pfam" id="PF13573">
    <property type="entry name" value="SprB"/>
    <property type="match status" value="11"/>
</dbReference>
<dbReference type="InterPro" id="IPR022409">
    <property type="entry name" value="PKD/Chitinase_dom"/>
</dbReference>
<evidence type="ECO:0000259" key="5">
    <source>
        <dbReference type="PROSITE" id="PS50093"/>
    </source>
</evidence>
<evidence type="ECO:0000313" key="6">
    <source>
        <dbReference type="EMBL" id="PHN05775.1"/>
    </source>
</evidence>
<dbReference type="PANTHER" id="PTHR23303">
    <property type="entry name" value="CARBOXYPEPTIDASE REGULATORY REGION-CONTAINING"/>
    <property type="match status" value="1"/>
</dbReference>
<feature type="signal peptide" evidence="4">
    <location>
        <begin position="1"/>
        <end position="35"/>
    </location>
</feature>
<dbReference type="InterPro" id="IPR025667">
    <property type="entry name" value="SprB_repeat"/>
</dbReference>
<protein>
    <recommendedName>
        <fullName evidence="5">PKD domain-containing protein</fullName>
    </recommendedName>
</protein>
<dbReference type="NCBIfam" id="TIGR04183">
    <property type="entry name" value="Por_Secre_tail"/>
    <property type="match status" value="1"/>
</dbReference>
<dbReference type="OrthoDB" id="7794186at2"/>
<sequence length="2407" mass="254825">MSNCFPLGTHRRLSLSAILTLICLIVGFSPSSLHAQLDVAFTDIAEPGCYGLPGGNVRAVAVGGTGPYTFVWSDGTEGDLLTKVVAGTYSVTVTDATASFISRSITILQPELLVVSFETQECELPLKAMAIPDGGFGPYMYRWSTGETSSMIMVNPEVEYCVTVTDQNDCGAVNCVTLEYNPLEVNVEVNDISCPGEEDGSLTATPIGGTPPLSYEWSNGANTQSITDLAPGTYTVTVTDDKGCTATANGNVAPQTAIEIALGKNDPTCVGETDGSVTSSVAGGTPPYTYAWSTGATTANLGSLGPGTYTLTITDANGCTDINSISLEYQSEISIGVAPTPETCPDANDGFLTVTVNNGVLPYTYEWSNGGTTQVQSGVAPGTYSVTVTDAVGCQDTASATVLPAPDLVVEVEGTDVSICEGANGSATVTSVSGTGPFFYLWSTGDTTPTIEDLAAGTYTVTVTTPNQCEGVGMVTIGEPPAVIVEATGTEVLCPGDETGTVSAEVTGGTAPFTFVWNTGATTQTIANLPAGTYTVTVTDAAGCTDVDSWDINEAPALTVNTFGTDIVCGEGSTGSAMATVTGGTEPFSFEWSNGSETQAIAGVGSGTYTVTVTDALGCTGEGMFTIRVIDDLEITFTAEDVDCPGSENGTATAMGSGGDAPYTFEWSTGVTGATITGLAPGTYSVTMTDANDCTAEGTVEIGEPEDITATLVPVDPLCFGDATGSISLTAAGGTPPYTFAWSNGETTQDISDLPAGDYSVTITDANDCFIVSNATVSEPPAIEIDGLISDILCTGDENGAVDITVSGGTPPYTFAWSTGQTTEDLDNLIAGAYTVTVTDANDCTAMETFTVVEPPLLNLAATLLDVSCNGESDGAISITVGGGTPPYTFEWSNGATTEDLVGVPVGTYTVIVTDANGCIISATGTISEPPALICTINQLSDVVLGADGSLEVVAEGGVGPYTYLWSNGDTTAVIDGLDGGVFSVTVTDAVGCTTICDFNLIALAGLGDFVWEDINKDGLQDMDEPGIAGVRVRLKDDEGSVIDSTLTDMNGFYSFVGLEAGTYSVQFVGPEGFNTTQLDAGGDDALDSDADPDMAGMTATVTLSPGEFNPTLDAGFYNPPSGAITDPCHCLNNATNELNGQFSEEVLIRSYPGETWTIIEQENMFLMESPAPPAAPLPVPVGTVILESEVPGEYLFEFRLVDEFSYTVLATNGFDTLGFTNTCIYPTLNVDNFPGPEICISDDPIVLTASPSIPGTVRFYLNDEEITVLDPAQIGLGEYTLRAEFTPDDEDECIATEIESLAIVNTCFAKIGDFVWEDIMRNGIQDEGEPGIPGVPVSVTEVGVENPYTDATTTDENGMYMFLVPPDRTYQVTFGQPEGLNPVMPNTGADDTIDSDADQMTLMSQEVSVADGEVNLTIDAGFYFRPEAEIGDPCTCLNNATNELDGQFQEIVEVRSYPGETWTIIEQENMFLLDSPAPPAAPIPLPLGTTMVETDEPGLYEIRFKLVDEFMYRIVVTNGLDTLSYSSVCAYPTVNVEQLPPLEACVADDPIVLNATPSVPGTTVFYLNNEPISVFDPSTLEVGSYEFRVEFTPETFDVCIVTIVEQIFVLEDCLAKIGDFVWDDRDHDGVQDMDESGIEGVKVTVTETGVEDPYIDMTTTDANGMYMFLVPPGSYKVTFEQPAGYIPTLQNAGGDDTVDSDSDPDMLMTQSVTVADGEMNLTLDAGFYIPSSVAIADPCTCLNNATNEDNGQFSEILSIQADPGRTWTILSNAGMYSLDSPAPPAAPIPVPVGTQLVEVSPGVYEYEFILVDELLYSTIATNGIDTLNISNICEYPTINVEEFPGADVCTGDEPVPLSANPSVPGVVRFYLDGVEITELDPSSLELGTYELLVEFTPDDPEECLATILQEIVVNNECLAKVGDLVWYDRNENGIQDAGENGIGGVEVSITELNSDNPFTATTTTDGTGMYMFQVPPGDFKITFGQPEFYEPTIANAGSDDALDSDMDPVNLMTPPFTIEDGEMNFTFDAGFTRECINITNPGAIGYDQYLCGPGNDAAPFVSLAPASGGVGEIEYLWMYSTEDGPFNQATWTLIPNSNAPTYDPGVLYETTRFARCARREGCPGFLETTIVTVLVGDEAVAEIFGQSTICVGEVATYEAVGISEGAEVSWNFGPGAQPATATGAEAHVKFTSFGTFTIELTVTENDCTSSITKRIVVTNNPAICGEGFVINTEVTNEENRELLIDWQIKKGNLLDFTVEYSEDGQNFMVLGPNNEPAGFTAEDLQYMYLTVAPKMGRNFYRVKMSDTQGNEWYSNTEEVVFFSESKLALLYPNPARNQAILEIFESFDEDVTIELVSSSGQLIQTHQVVAGSPRIALDLTDVATGVYLLRVRFGKTNIKALRLVKY</sequence>
<dbReference type="SUPFAM" id="SSF117074">
    <property type="entry name" value="Hypothetical protein PA1324"/>
    <property type="match status" value="4"/>
</dbReference>
<keyword evidence="7" id="KW-1185">Reference proteome</keyword>
<evidence type="ECO:0000313" key="7">
    <source>
        <dbReference type="Proteomes" id="UP000223913"/>
    </source>
</evidence>
<dbReference type="GO" id="GO:0005576">
    <property type="term" value="C:extracellular region"/>
    <property type="evidence" value="ECO:0007669"/>
    <property type="project" value="UniProtKB-SubCell"/>
</dbReference>
<dbReference type="Proteomes" id="UP000223913">
    <property type="component" value="Unassembled WGS sequence"/>
</dbReference>
<dbReference type="Gene3D" id="2.60.40.10">
    <property type="entry name" value="Immunoglobulins"/>
    <property type="match status" value="5"/>
</dbReference>
<evidence type="ECO:0000256" key="1">
    <source>
        <dbReference type="ARBA" id="ARBA00004613"/>
    </source>
</evidence>
<dbReference type="Pfam" id="PF18962">
    <property type="entry name" value="Por_Secre_tail"/>
    <property type="match status" value="1"/>
</dbReference>
<dbReference type="InterPro" id="IPR013783">
    <property type="entry name" value="Ig-like_fold"/>
</dbReference>
<feature type="domain" description="PKD" evidence="5">
    <location>
        <begin position="2171"/>
        <end position="2219"/>
    </location>
</feature>
<reference evidence="6 7" key="1">
    <citation type="submission" date="2017-10" db="EMBL/GenBank/DDBJ databases">
        <title>The draft genome sequence of Lewinella nigricans NBRC 102662.</title>
        <authorList>
            <person name="Wang K."/>
        </authorList>
    </citation>
    <scope>NUCLEOTIDE SEQUENCE [LARGE SCALE GENOMIC DNA]</scope>
    <source>
        <strain evidence="6 7">NBRC 102662</strain>
    </source>
</reference>
<comment type="caution">
    <text evidence="6">The sequence shown here is derived from an EMBL/GenBank/DDBJ whole genome shotgun (WGS) entry which is preliminary data.</text>
</comment>
<dbReference type="EMBL" id="PDUD01000020">
    <property type="protein sequence ID" value="PHN05775.1"/>
    <property type="molecule type" value="Genomic_DNA"/>
</dbReference>
<dbReference type="Gene3D" id="2.60.40.740">
    <property type="match status" value="11"/>
</dbReference>
<dbReference type="InterPro" id="IPR033764">
    <property type="entry name" value="Sdr_B"/>
</dbReference>
<dbReference type="SUPFAM" id="SSF49299">
    <property type="entry name" value="PKD domain"/>
    <property type="match status" value="1"/>
</dbReference>
<keyword evidence="3 4" id="KW-0732">Signal</keyword>
<dbReference type="Pfam" id="PF17210">
    <property type="entry name" value="SdrD_B"/>
    <property type="match status" value="4"/>
</dbReference>
<dbReference type="PROSITE" id="PS50093">
    <property type="entry name" value="PKD"/>
    <property type="match status" value="1"/>
</dbReference>
<evidence type="ECO:0000256" key="3">
    <source>
        <dbReference type="ARBA" id="ARBA00022729"/>
    </source>
</evidence>